<feature type="domain" description="NWD NACHT-NTPase N-terminal" evidence="6">
    <location>
        <begin position="88"/>
        <end position="309"/>
    </location>
</feature>
<feature type="repeat" description="ANK" evidence="4">
    <location>
        <begin position="1009"/>
        <end position="1041"/>
    </location>
</feature>
<feature type="repeat" description="ANK" evidence="4">
    <location>
        <begin position="949"/>
        <end position="981"/>
    </location>
</feature>
<evidence type="ECO:0000259" key="6">
    <source>
        <dbReference type="Pfam" id="PF17100"/>
    </source>
</evidence>
<dbReference type="Gene3D" id="1.25.40.20">
    <property type="entry name" value="Ankyrin repeat-containing domain"/>
    <property type="match status" value="5"/>
</dbReference>
<feature type="region of interest" description="Disordered" evidence="5">
    <location>
        <begin position="1"/>
        <end position="38"/>
    </location>
</feature>
<dbReference type="GO" id="GO:0016567">
    <property type="term" value="P:protein ubiquitination"/>
    <property type="evidence" value="ECO:0007669"/>
    <property type="project" value="TreeGrafter"/>
</dbReference>
<dbReference type="GO" id="GO:0045732">
    <property type="term" value="P:positive regulation of protein catabolic process"/>
    <property type="evidence" value="ECO:0007669"/>
    <property type="project" value="TreeGrafter"/>
</dbReference>
<evidence type="ECO:0000256" key="1">
    <source>
        <dbReference type="ARBA" id="ARBA00005949"/>
    </source>
</evidence>
<feature type="repeat" description="ANK" evidence="4">
    <location>
        <begin position="916"/>
        <end position="948"/>
    </location>
</feature>
<gene>
    <name evidence="8" type="ORF">CFAM422_010413</name>
</gene>
<dbReference type="InterPro" id="IPR027417">
    <property type="entry name" value="P-loop_NTPase"/>
</dbReference>
<feature type="repeat" description="ANK" evidence="4">
    <location>
        <begin position="1332"/>
        <end position="1364"/>
    </location>
</feature>
<evidence type="ECO:0000256" key="3">
    <source>
        <dbReference type="ARBA" id="ARBA00023043"/>
    </source>
</evidence>
<evidence type="ECO:0000256" key="2">
    <source>
        <dbReference type="ARBA" id="ARBA00022737"/>
    </source>
</evidence>
<keyword evidence="9" id="KW-1185">Reference proteome</keyword>
<comment type="caution">
    <text evidence="8">The sequence shown here is derived from an EMBL/GenBank/DDBJ whole genome shotgun (WGS) entry which is preliminary data.</text>
</comment>
<evidence type="ECO:0000313" key="8">
    <source>
        <dbReference type="EMBL" id="KAF3062877.1"/>
    </source>
</evidence>
<evidence type="ECO:0000256" key="5">
    <source>
        <dbReference type="SAM" id="MobiDB-lite"/>
    </source>
</evidence>
<proteinExistence type="inferred from homology"/>
<dbReference type="SMART" id="SM00248">
    <property type="entry name" value="ANK"/>
    <property type="match status" value="14"/>
</dbReference>
<dbReference type="PRINTS" id="PR01415">
    <property type="entry name" value="ANKYRIN"/>
</dbReference>
<evidence type="ECO:0000259" key="7">
    <source>
        <dbReference type="Pfam" id="PF24883"/>
    </source>
</evidence>
<reference evidence="8 9" key="1">
    <citation type="submission" date="2018-06" db="EMBL/GenBank/DDBJ databases">
        <title>Genome analysis of cellulolytic fungus Trichoderma lentiforme CFAM-422.</title>
        <authorList>
            <person name="Steindorff A.S."/>
            <person name="Formighieri E.F."/>
            <person name="Midorikawa G.E.O."/>
            <person name="Tamietti M.S."/>
            <person name="Ramos E.Z."/>
            <person name="Silva A.S."/>
            <person name="Bon E.P.S."/>
            <person name="Mendes T.D."/>
            <person name="Damaso M.C.T."/>
            <person name="Favaro L.C.L."/>
        </authorList>
    </citation>
    <scope>NUCLEOTIDE SEQUENCE [LARGE SCALE GENOMIC DNA]</scope>
    <source>
        <strain evidence="8 9">CFAM-422</strain>
    </source>
</reference>
<feature type="repeat" description="ANK" evidence="4">
    <location>
        <begin position="1160"/>
        <end position="1192"/>
    </location>
</feature>
<dbReference type="Pfam" id="PF00023">
    <property type="entry name" value="Ank"/>
    <property type="match status" value="1"/>
</dbReference>
<protein>
    <submittedName>
        <fullName evidence="8">Ankyrin repeat protein</fullName>
    </submittedName>
</protein>
<feature type="domain" description="Nephrocystin 3-like N-terminal" evidence="7">
    <location>
        <begin position="388"/>
        <end position="554"/>
    </location>
</feature>
<keyword evidence="3 4" id="KW-0040">ANK repeat</keyword>
<dbReference type="EMBL" id="QLNT01000020">
    <property type="protein sequence ID" value="KAF3062877.1"/>
    <property type="molecule type" value="Genomic_DNA"/>
</dbReference>
<organism evidence="8 9">
    <name type="scientific">Trichoderma lentiforme</name>
    <dbReference type="NCBI Taxonomy" id="1567552"/>
    <lineage>
        <taxon>Eukaryota</taxon>
        <taxon>Fungi</taxon>
        <taxon>Dikarya</taxon>
        <taxon>Ascomycota</taxon>
        <taxon>Pezizomycotina</taxon>
        <taxon>Sordariomycetes</taxon>
        <taxon>Hypocreomycetidae</taxon>
        <taxon>Hypocreales</taxon>
        <taxon>Hypocreaceae</taxon>
        <taxon>Trichoderma</taxon>
    </lineage>
</organism>
<dbReference type="Pfam" id="PF17100">
    <property type="entry name" value="NACHT_N"/>
    <property type="match status" value="1"/>
</dbReference>
<keyword evidence="2" id="KW-0677">Repeat</keyword>
<comment type="similarity">
    <text evidence="1">Belongs to the ankyrin SOCS box (ASB) family.</text>
</comment>
<dbReference type="InterPro" id="IPR056884">
    <property type="entry name" value="NPHP3-like_N"/>
</dbReference>
<feature type="compositionally biased region" description="Low complexity" evidence="5">
    <location>
        <begin position="10"/>
        <end position="22"/>
    </location>
</feature>
<dbReference type="PANTHER" id="PTHR24136">
    <property type="entry name" value="SOWAH (DROSOPHILA) HOMOLOG"/>
    <property type="match status" value="1"/>
</dbReference>
<dbReference type="InterPro" id="IPR051573">
    <property type="entry name" value="Ankyrin-SOCS_box_domain"/>
</dbReference>
<dbReference type="Pfam" id="PF12796">
    <property type="entry name" value="Ank_2"/>
    <property type="match status" value="4"/>
</dbReference>
<dbReference type="PROSITE" id="PS50297">
    <property type="entry name" value="ANK_REP_REGION"/>
    <property type="match status" value="5"/>
</dbReference>
<accession>A0A9P4X8F1</accession>
<dbReference type="SUPFAM" id="SSF48403">
    <property type="entry name" value="Ankyrin repeat"/>
    <property type="match status" value="3"/>
</dbReference>
<dbReference type="InterPro" id="IPR002110">
    <property type="entry name" value="Ankyrin_rpt"/>
</dbReference>
<dbReference type="InterPro" id="IPR031359">
    <property type="entry name" value="NACHT_N"/>
</dbReference>
<sequence length="1611" mass="179932">MGAKTWLKNRSLWPSRSSSSLSTRQPDAVDSADAQNDQRHLKEPVANVVPDANASTVLQVRANETIERSEAIQSSATPPTFDNTPIRELWNVAYEKLREEESDLVAEYEARLQGSVVAGLGEALDLKSNTRERMWAILQSKMNEVNKNTTKFNIGSTEVKMRDITQVVLNVVGAANSYISQAVSANPSASIAWAGVSFLLPLFMNISTESAVQAKGLEYISSLISQSYIREELYIKCYESHKDAQHEFQQSHRQYKAALERLYRQILKFQTKSCCYYSNRSAFRFGLDAVKWNDWDQLVNDVRQQDTEFSAFEQIWRDLQHLEERLAAESLQRETINSIAAIKSEMSISREAAESAMTRQERNELFSWLCDIDPSSIYNTARERHEVGTNEWLLKSEEFQSWERSDGSLLWLHGKAGSGKSVISSSVISYLKDKYSSQPSTALAYFYFTFSDLKKQEVDGMLSSFIKQICSCLPNIPQLVKRLGDYKTKGERPDTRTLEAALIASTLTLSSVHFVIDGLDECPLLGKQREKLLKTLHNILLNTPKNFHVFLTSRKEHDIGLKMRALLSKPERIEIDLLVQQETLNNDIRQYIISTLATDNFEDWSVDIKEEVQQSLIKKADSMFQYVRFQLEILQEFSSTAEIRKVLLDLPIGLDATYDRILKNIDIQFQGRVINSLKWLAFSKRVLTTKELAEIFIIDPDKDVVFDENTRLFSSSAIFKYFSGLIVAENDGDTRETVRLIHFSVKEYLTSDRIGERLPSAFSFTEADAHMYIVRSCIAYITHLSTTAENSTETTAWDLHETYHLKHYAVKFWAIHLEQVPRAQWPADVALSAILALADHSHSLLLSLTNAIRESEARLRLHVSFFSTHEKTRAREVLKHLLKRPHCYAAYSGFRQLTEVMIAQKHGANECITQEDLDFGLHYAAYGGHLDIVQLFLEKGANMNAHCGKWASAVHAAASDGHINVLEFLVSNGANVNSQPPLFVHIPRDAQCLRYLLDHGMNMDMQDEQHGTALHKAITDGNDEHFELLLERGADINTLSEKLGTPLHIACQGSRWNGTPRVRYIKKLLDCGADPNIQGGKYATALHAVCSVDVTGSERMELAMKVVRALIEHGADVNVQGGHWGSALHAAAAWPFHEGKIEIMKLLLDHGAKVDQQGNDGETPLHVACHEGTIEAVRFLIDQGADVNAEGGRFGTPILAAAARRHSLPFLTFLMEKGANINHHGGEYGSALQAYFHSSHGDVASLHLLLKHCADVNAKGGKYGTALIAGCMYLCQWGEYLVRLLLDHDADVNAQSEEYGTALIAACTNHCLDECVRLLLVHGADVNAQGGKHGTALSAACSRNYSEAVELLLNHGANIHLRDCVAWHSAIGEIATRDEFNKYMPNLSDGAVILELLLHRGMDINHEHAEYGTALHGMMTTGHAGPSWREGINVLLKHHINPNIMNERLGSALHIACAIAHEEVHAGFEDNCLDCENINSSSNKTVYLLEQCPNIDVNTQGGSFGTALQAAAYSGQTLSVRLLLDRKASLNVRGGKYHSALNGAIIGGRWNIVKILLAAGATPDCHLQEEPDEAWLQTVLEEDGRGAVERYRKFWEVELEKKRGGEGVSNS</sequence>
<evidence type="ECO:0000256" key="4">
    <source>
        <dbReference type="PROSITE-ProRule" id="PRU00023"/>
    </source>
</evidence>
<name>A0A9P4X8F1_9HYPO</name>
<dbReference type="PROSITE" id="PS50088">
    <property type="entry name" value="ANK_REPEAT"/>
    <property type="match status" value="5"/>
</dbReference>
<dbReference type="SUPFAM" id="SSF52540">
    <property type="entry name" value="P-loop containing nucleoside triphosphate hydrolases"/>
    <property type="match status" value="1"/>
</dbReference>
<dbReference type="Gene3D" id="3.40.50.300">
    <property type="entry name" value="P-loop containing nucleotide triphosphate hydrolases"/>
    <property type="match status" value="1"/>
</dbReference>
<dbReference type="Pfam" id="PF24883">
    <property type="entry name" value="NPHP3_N"/>
    <property type="match status" value="1"/>
</dbReference>
<dbReference type="InterPro" id="IPR036770">
    <property type="entry name" value="Ankyrin_rpt-contain_sf"/>
</dbReference>
<evidence type="ECO:0000313" key="9">
    <source>
        <dbReference type="Proteomes" id="UP000801864"/>
    </source>
</evidence>
<dbReference type="Proteomes" id="UP000801864">
    <property type="component" value="Unassembled WGS sequence"/>
</dbReference>
<dbReference type="PANTHER" id="PTHR24136:SF15">
    <property type="entry name" value="ANK_REP_REGION DOMAIN-CONTAINING PROTEIN"/>
    <property type="match status" value="1"/>
</dbReference>